<protein>
    <recommendedName>
        <fullName evidence="3">DUF2570 domain-containing protein</fullName>
    </recommendedName>
</protein>
<evidence type="ECO:0000256" key="1">
    <source>
        <dbReference type="SAM" id="Coils"/>
    </source>
</evidence>
<evidence type="ECO:0000313" key="2">
    <source>
        <dbReference type="EMBL" id="XAG86246.1"/>
    </source>
</evidence>
<organism evidence="2">
    <name type="scientific">bacterium 19MO03SA05</name>
    <dbReference type="NCBI Taxonomy" id="2920620"/>
    <lineage>
        <taxon>Bacteria</taxon>
    </lineage>
</organism>
<name>A0AAU6VJC4_UNCXX</name>
<accession>A0AAU6VJC4</accession>
<sequence>MNVAWKWIKALGLAGLLITILFQGLQLKASQAKQATLNEQLNKAQADNQSNLTVIDLLKNEAQQANQLLVKRQRQQRQAEEKLNADMATLKAQLANIECHIPDAVTQRLREPY</sequence>
<evidence type="ECO:0008006" key="3">
    <source>
        <dbReference type="Google" id="ProtNLM"/>
    </source>
</evidence>
<keyword evidence="1" id="KW-0175">Coiled coil</keyword>
<reference evidence="2" key="1">
    <citation type="submission" date="2022-03" db="EMBL/GenBank/DDBJ databases">
        <title>Sea Food Isolates.</title>
        <authorList>
            <person name="Li c."/>
        </authorList>
    </citation>
    <scope>NUCLEOTIDE SEQUENCE</scope>
    <source>
        <strain evidence="2">19MO03SA05</strain>
    </source>
</reference>
<dbReference type="EMBL" id="CP095351">
    <property type="protein sequence ID" value="XAG86246.1"/>
    <property type="molecule type" value="Genomic_DNA"/>
</dbReference>
<gene>
    <name evidence="2" type="ORF">MRM63_13725</name>
</gene>
<feature type="coiled-coil region" evidence="1">
    <location>
        <begin position="27"/>
        <end position="100"/>
    </location>
</feature>
<proteinExistence type="predicted"/>
<dbReference type="AlphaFoldDB" id="A0AAU6VJC4"/>